<dbReference type="InterPro" id="IPR011990">
    <property type="entry name" value="TPR-like_helical_dom_sf"/>
</dbReference>
<comment type="caution">
    <text evidence="2">The sequence shown here is derived from an EMBL/GenBank/DDBJ whole genome shotgun (WGS) entry which is preliminary data.</text>
</comment>
<dbReference type="Gene3D" id="1.25.40.10">
    <property type="entry name" value="Tetratricopeptide repeat domain"/>
    <property type="match status" value="1"/>
</dbReference>
<accession>A0AAE0JZ14</accession>
<evidence type="ECO:0000313" key="3">
    <source>
        <dbReference type="Proteomes" id="UP001287356"/>
    </source>
</evidence>
<dbReference type="Proteomes" id="UP001287356">
    <property type="component" value="Unassembled WGS sequence"/>
</dbReference>
<evidence type="ECO:0000259" key="1">
    <source>
        <dbReference type="Pfam" id="PF12770"/>
    </source>
</evidence>
<reference evidence="2" key="1">
    <citation type="journal article" date="2023" name="Mol. Phylogenet. Evol.">
        <title>Genome-scale phylogeny and comparative genomics of the fungal order Sordariales.</title>
        <authorList>
            <person name="Hensen N."/>
            <person name="Bonometti L."/>
            <person name="Westerberg I."/>
            <person name="Brannstrom I.O."/>
            <person name="Guillou S."/>
            <person name="Cros-Aarteil S."/>
            <person name="Calhoun S."/>
            <person name="Haridas S."/>
            <person name="Kuo A."/>
            <person name="Mondo S."/>
            <person name="Pangilinan J."/>
            <person name="Riley R."/>
            <person name="LaButti K."/>
            <person name="Andreopoulos B."/>
            <person name="Lipzen A."/>
            <person name="Chen C."/>
            <person name="Yan M."/>
            <person name="Daum C."/>
            <person name="Ng V."/>
            <person name="Clum A."/>
            <person name="Steindorff A."/>
            <person name="Ohm R.A."/>
            <person name="Martin F."/>
            <person name="Silar P."/>
            <person name="Natvig D.O."/>
            <person name="Lalanne C."/>
            <person name="Gautier V."/>
            <person name="Ament-Velasquez S.L."/>
            <person name="Kruys A."/>
            <person name="Hutchinson M.I."/>
            <person name="Powell A.J."/>
            <person name="Barry K."/>
            <person name="Miller A.N."/>
            <person name="Grigoriev I.V."/>
            <person name="Debuchy R."/>
            <person name="Gladieux P."/>
            <person name="Hiltunen Thoren M."/>
            <person name="Johannesson H."/>
        </authorList>
    </citation>
    <scope>NUCLEOTIDE SEQUENCE</scope>
    <source>
        <strain evidence="2">CBS 958.72</strain>
    </source>
</reference>
<evidence type="ECO:0000313" key="2">
    <source>
        <dbReference type="EMBL" id="KAK3366617.1"/>
    </source>
</evidence>
<sequence>MNSHVMVGTEVFDLNRAIDAATRVVDAAPEDHPNLAVLLSDLGNLAWRFKHTDSIDDLNRAVDITTNAVDASPEDHPDRAGQLNHLRIWLGMRFDRTGSLDDLNHALSSYKEGYRCLTAPPSTRTHPASAAADILTSQQDWEGSSQLLRDAVYLIPTRMLADFAGLAAKAAATALHAKQGAYHALQLLELGRGHPSLANEFVTLPEKAFTQLITRIQAQPGFNTFHLPPTEHELKAAANPDPVIIVNLSPYRCDAFLIERDRIRAIELPNLTLVDAKRQAVHLRQSAETGADITSQLEWLWDTTCQPILDALGLRQPVTDNSWPRVWWISTGHLGQLPLHAAGRYTRTSSETVLDRVMSSYAPSIKALLHGRRHRTRNAVEGQKDSALIHCLSLQLDPITPRLRKNDVLEHLNRCRIFHFAGHGETVLTEPSQSRLLLEGWQTDPLTAGDLRDSRLQENSPFLAYLSACSTGANDTLQLADEGIHLVSAFQLAGFRHVVGTLWKVSDKACVDAARVLYETLRSEGMTDAAVCRGLHRAIRAVRDGQIEGGQARDATLVSLGTWTRGWTNYYWVPYIHYGV</sequence>
<dbReference type="Pfam" id="PF12770">
    <property type="entry name" value="CHAT"/>
    <property type="match status" value="1"/>
</dbReference>
<feature type="domain" description="CHAT" evidence="1">
    <location>
        <begin position="401"/>
        <end position="579"/>
    </location>
</feature>
<reference evidence="2" key="2">
    <citation type="submission" date="2023-06" db="EMBL/GenBank/DDBJ databases">
        <authorList>
            <consortium name="Lawrence Berkeley National Laboratory"/>
            <person name="Haridas S."/>
            <person name="Hensen N."/>
            <person name="Bonometti L."/>
            <person name="Westerberg I."/>
            <person name="Brannstrom I.O."/>
            <person name="Guillou S."/>
            <person name="Cros-Aarteil S."/>
            <person name="Calhoun S."/>
            <person name="Kuo A."/>
            <person name="Mondo S."/>
            <person name="Pangilinan J."/>
            <person name="Riley R."/>
            <person name="Labutti K."/>
            <person name="Andreopoulos B."/>
            <person name="Lipzen A."/>
            <person name="Chen C."/>
            <person name="Yanf M."/>
            <person name="Daum C."/>
            <person name="Ng V."/>
            <person name="Clum A."/>
            <person name="Steindorff A."/>
            <person name="Ohm R."/>
            <person name="Martin F."/>
            <person name="Silar P."/>
            <person name="Natvig D."/>
            <person name="Lalanne C."/>
            <person name="Gautier V."/>
            <person name="Ament-Velasquez S.L."/>
            <person name="Kruys A."/>
            <person name="Hutchinson M.I."/>
            <person name="Powell A.J."/>
            <person name="Barry K."/>
            <person name="Miller A.N."/>
            <person name="Grigoriev I.V."/>
            <person name="Debuchy R."/>
            <person name="Gladieux P."/>
            <person name="Thoren M.H."/>
            <person name="Johannesson H."/>
        </authorList>
    </citation>
    <scope>NUCLEOTIDE SEQUENCE</scope>
    <source>
        <strain evidence="2">CBS 958.72</strain>
    </source>
</reference>
<name>A0AAE0JZ14_9PEZI</name>
<gene>
    <name evidence="2" type="ORF">B0T24DRAFT_651212</name>
</gene>
<dbReference type="InterPro" id="IPR024983">
    <property type="entry name" value="CHAT_dom"/>
</dbReference>
<proteinExistence type="predicted"/>
<dbReference type="EMBL" id="JAULSN010000007">
    <property type="protein sequence ID" value="KAK3366617.1"/>
    <property type="molecule type" value="Genomic_DNA"/>
</dbReference>
<keyword evidence="3" id="KW-1185">Reference proteome</keyword>
<dbReference type="AlphaFoldDB" id="A0AAE0JZ14"/>
<organism evidence="2 3">
    <name type="scientific">Lasiosphaeria ovina</name>
    <dbReference type="NCBI Taxonomy" id="92902"/>
    <lineage>
        <taxon>Eukaryota</taxon>
        <taxon>Fungi</taxon>
        <taxon>Dikarya</taxon>
        <taxon>Ascomycota</taxon>
        <taxon>Pezizomycotina</taxon>
        <taxon>Sordariomycetes</taxon>
        <taxon>Sordariomycetidae</taxon>
        <taxon>Sordariales</taxon>
        <taxon>Lasiosphaeriaceae</taxon>
        <taxon>Lasiosphaeria</taxon>
    </lineage>
</organism>
<protein>
    <submittedName>
        <fullName evidence="2">CHAT domain-containing protein</fullName>
    </submittedName>
</protein>